<keyword evidence="1" id="KW-1133">Transmembrane helix</keyword>
<dbReference type="Proteomes" id="UP001500713">
    <property type="component" value="Unassembled WGS sequence"/>
</dbReference>
<keyword evidence="3" id="KW-1185">Reference proteome</keyword>
<keyword evidence="1" id="KW-0812">Transmembrane</keyword>
<sequence length="67" mass="7741">MVCFVGLLEIGPSAVILYIFVKYTLLYLSLLSKTEIFVKKQQGAIEIYRRAALFYRSMVVQHDNLII</sequence>
<gene>
    <name evidence="2" type="ORF">GCM10009096_20090</name>
</gene>
<organism evidence="2 3">
    <name type="scientific">Parasphingorhabdus litoris</name>
    <dbReference type="NCBI Taxonomy" id="394733"/>
    <lineage>
        <taxon>Bacteria</taxon>
        <taxon>Pseudomonadati</taxon>
        <taxon>Pseudomonadota</taxon>
        <taxon>Alphaproteobacteria</taxon>
        <taxon>Sphingomonadales</taxon>
        <taxon>Sphingomonadaceae</taxon>
        <taxon>Parasphingorhabdus</taxon>
    </lineage>
</organism>
<evidence type="ECO:0000313" key="3">
    <source>
        <dbReference type="Proteomes" id="UP001500713"/>
    </source>
</evidence>
<keyword evidence="1" id="KW-0472">Membrane</keyword>
<reference evidence="2 3" key="1">
    <citation type="journal article" date="2019" name="Int. J. Syst. Evol. Microbiol.">
        <title>The Global Catalogue of Microorganisms (GCM) 10K type strain sequencing project: providing services to taxonomists for standard genome sequencing and annotation.</title>
        <authorList>
            <consortium name="The Broad Institute Genomics Platform"/>
            <consortium name="The Broad Institute Genome Sequencing Center for Infectious Disease"/>
            <person name="Wu L."/>
            <person name="Ma J."/>
        </authorList>
    </citation>
    <scope>NUCLEOTIDE SEQUENCE [LARGE SCALE GENOMIC DNA]</scope>
    <source>
        <strain evidence="2 3">JCM 14162</strain>
    </source>
</reference>
<comment type="caution">
    <text evidence="2">The sequence shown here is derived from an EMBL/GenBank/DDBJ whole genome shotgun (WGS) entry which is preliminary data.</text>
</comment>
<protein>
    <submittedName>
        <fullName evidence="2">Uncharacterized protein</fullName>
    </submittedName>
</protein>
<feature type="transmembrane region" description="Helical" evidence="1">
    <location>
        <begin position="12"/>
        <end position="31"/>
    </location>
</feature>
<evidence type="ECO:0000256" key="1">
    <source>
        <dbReference type="SAM" id="Phobius"/>
    </source>
</evidence>
<name>A0ABN1AJL5_9SPHN</name>
<dbReference type="EMBL" id="BAAAEM010000002">
    <property type="protein sequence ID" value="GAA0478159.1"/>
    <property type="molecule type" value="Genomic_DNA"/>
</dbReference>
<proteinExistence type="predicted"/>
<evidence type="ECO:0000313" key="2">
    <source>
        <dbReference type="EMBL" id="GAA0478159.1"/>
    </source>
</evidence>
<accession>A0ABN1AJL5</accession>